<comment type="similarity">
    <text evidence="2">Belongs to the MgtC/SapB family.</text>
</comment>
<feature type="transmembrane region" description="Helical" evidence="7">
    <location>
        <begin position="126"/>
        <end position="145"/>
    </location>
</feature>
<feature type="transmembrane region" description="Helical" evidence="7">
    <location>
        <begin position="35"/>
        <end position="54"/>
    </location>
</feature>
<evidence type="ECO:0000313" key="10">
    <source>
        <dbReference type="Proteomes" id="UP000037043"/>
    </source>
</evidence>
<dbReference type="PANTHER" id="PTHR33778">
    <property type="entry name" value="PROTEIN MGTC"/>
    <property type="match status" value="1"/>
</dbReference>
<dbReference type="PANTHER" id="PTHR33778:SF1">
    <property type="entry name" value="MAGNESIUM TRANSPORTER YHID-RELATED"/>
    <property type="match status" value="1"/>
</dbReference>
<reference evidence="10" key="1">
    <citation type="submission" date="2015-08" db="EMBL/GenBank/DDBJ databases">
        <title>Genome sequence of the strict anaerobe Clostridium homopropionicum LuHBu1 (DSM 5847T).</title>
        <authorList>
            <person name="Poehlein A."/>
            <person name="Beck M."/>
            <person name="Schiel-Bengelsdorf B."/>
            <person name="Bengelsdorf F.R."/>
            <person name="Daniel R."/>
            <person name="Duerre P."/>
        </authorList>
    </citation>
    <scope>NUCLEOTIDE SEQUENCE [LARGE SCALE GENOMIC DNA]</scope>
    <source>
        <strain evidence="10">DSM 5847</strain>
    </source>
</reference>
<dbReference type="STRING" id="36844.SAMN04488501_10985"/>
<feature type="domain" description="MgtC/SapB/SrpB/YhiD N-terminal" evidence="8">
    <location>
        <begin position="11"/>
        <end position="147"/>
    </location>
</feature>
<dbReference type="Proteomes" id="UP000037043">
    <property type="component" value="Unassembled WGS sequence"/>
</dbReference>
<dbReference type="PRINTS" id="PR01837">
    <property type="entry name" value="MGTCSAPBPROT"/>
</dbReference>
<dbReference type="AlphaFoldDB" id="A0A0L6Z7I7"/>
<evidence type="ECO:0000256" key="1">
    <source>
        <dbReference type="ARBA" id="ARBA00004651"/>
    </source>
</evidence>
<dbReference type="InterPro" id="IPR003416">
    <property type="entry name" value="MgtC/SapB/SrpB/YhiD_fam"/>
</dbReference>
<sequence>MSNYEILFKICTAILIGGIIGYERESKNRPAGLRTHILVCVGAAVVSIIQLKIIEDTLSFVTRYPKLTGMLGSDMGRLGAQVISGVGFLGVGTIIRTRGSVKGLTTAASIWVTACIGLAVGLGYYFVSFTATIGVFVVVVCMKRIEENFFDKIKLITIEIQYYNKGNLNSDVCRYFWNKHLKIEDVCYAIGKDESRDLFKKCYYTVLVTKHTNLDKIQSDLNKFHQIVKATITE</sequence>
<comment type="subcellular location">
    <subcellularLocation>
        <location evidence="1">Cell membrane</location>
        <topology evidence="1">Multi-pass membrane protein</topology>
    </subcellularLocation>
</comment>
<evidence type="ECO:0000256" key="6">
    <source>
        <dbReference type="ARBA" id="ARBA00023136"/>
    </source>
</evidence>
<organism evidence="9 10">
    <name type="scientific">Clostridium homopropionicum DSM 5847</name>
    <dbReference type="NCBI Taxonomy" id="1121318"/>
    <lineage>
        <taxon>Bacteria</taxon>
        <taxon>Bacillati</taxon>
        <taxon>Bacillota</taxon>
        <taxon>Clostridia</taxon>
        <taxon>Eubacteriales</taxon>
        <taxon>Clostridiaceae</taxon>
        <taxon>Clostridium</taxon>
    </lineage>
</organism>
<evidence type="ECO:0000256" key="3">
    <source>
        <dbReference type="ARBA" id="ARBA00022475"/>
    </source>
</evidence>
<dbReference type="EMBL" id="LHUR01000031">
    <property type="protein sequence ID" value="KOA18930.1"/>
    <property type="molecule type" value="Genomic_DNA"/>
</dbReference>
<proteinExistence type="inferred from homology"/>
<dbReference type="RefSeq" id="WP_052222154.1">
    <property type="nucleotide sequence ID" value="NZ_LHUR01000031.1"/>
</dbReference>
<evidence type="ECO:0000256" key="4">
    <source>
        <dbReference type="ARBA" id="ARBA00022692"/>
    </source>
</evidence>
<evidence type="ECO:0000256" key="5">
    <source>
        <dbReference type="ARBA" id="ARBA00022989"/>
    </source>
</evidence>
<accession>A0A0L6Z7I7</accession>
<dbReference type="PATRIC" id="fig|1121318.3.peg.2683"/>
<dbReference type="Pfam" id="PF02308">
    <property type="entry name" value="MgtC"/>
    <property type="match status" value="1"/>
</dbReference>
<keyword evidence="6 7" id="KW-0472">Membrane</keyword>
<evidence type="ECO:0000256" key="2">
    <source>
        <dbReference type="ARBA" id="ARBA00009298"/>
    </source>
</evidence>
<gene>
    <name evidence="9" type="ORF">CLHOM_26700</name>
</gene>
<evidence type="ECO:0000313" key="9">
    <source>
        <dbReference type="EMBL" id="KOA18930.1"/>
    </source>
</evidence>
<protein>
    <submittedName>
        <fullName evidence="9">Putative Mg(2+) transport ATPase</fullName>
    </submittedName>
</protein>
<keyword evidence="3" id="KW-1003">Cell membrane</keyword>
<keyword evidence="10" id="KW-1185">Reference proteome</keyword>
<evidence type="ECO:0000259" key="8">
    <source>
        <dbReference type="Pfam" id="PF02308"/>
    </source>
</evidence>
<dbReference type="InterPro" id="IPR049177">
    <property type="entry name" value="MgtC_SapB_SrpB_YhiD_N"/>
</dbReference>
<evidence type="ECO:0000256" key="7">
    <source>
        <dbReference type="SAM" id="Phobius"/>
    </source>
</evidence>
<name>A0A0L6Z7I7_9CLOT</name>
<feature type="transmembrane region" description="Helical" evidence="7">
    <location>
        <begin position="78"/>
        <end position="96"/>
    </location>
</feature>
<keyword evidence="5 7" id="KW-1133">Transmembrane helix</keyword>
<dbReference type="GO" id="GO:0005886">
    <property type="term" value="C:plasma membrane"/>
    <property type="evidence" value="ECO:0007669"/>
    <property type="project" value="UniProtKB-SubCell"/>
</dbReference>
<feature type="transmembrane region" description="Helical" evidence="7">
    <location>
        <begin position="6"/>
        <end position="23"/>
    </location>
</feature>
<keyword evidence="4 7" id="KW-0812">Transmembrane</keyword>
<comment type="caution">
    <text evidence="9">The sequence shown here is derived from an EMBL/GenBank/DDBJ whole genome shotgun (WGS) entry which is preliminary data.</text>
</comment>